<dbReference type="PANTHER" id="PTHR21231">
    <property type="entry name" value="XPA-BINDING PROTEIN 1-RELATED"/>
    <property type="match status" value="1"/>
</dbReference>
<gene>
    <name evidence="8" type="ORF">M9Y10_019053</name>
    <name evidence="7" type="ORF">M9Y10_037670</name>
</gene>
<accession>A0ABR2GJ56</accession>
<dbReference type="InterPro" id="IPR030228">
    <property type="entry name" value="Gpn3"/>
</dbReference>
<evidence type="ECO:0000256" key="5">
    <source>
        <dbReference type="ARBA" id="ARBA00023134"/>
    </source>
</evidence>
<evidence type="ECO:0000313" key="8">
    <source>
        <dbReference type="EMBL" id="KAK8848001.1"/>
    </source>
</evidence>
<protein>
    <recommendedName>
        <fullName evidence="2 6">GPN-loop GTPase 3</fullName>
    </recommendedName>
</protein>
<dbReference type="InterPro" id="IPR004130">
    <property type="entry name" value="Gpn"/>
</dbReference>
<proteinExistence type="inferred from homology"/>
<evidence type="ECO:0000256" key="4">
    <source>
        <dbReference type="ARBA" id="ARBA00022801"/>
    </source>
</evidence>
<evidence type="ECO:0000256" key="2">
    <source>
        <dbReference type="ARBA" id="ARBA00014587"/>
    </source>
</evidence>
<dbReference type="InterPro" id="IPR027417">
    <property type="entry name" value="P-loop_NTPase"/>
</dbReference>
<keyword evidence="3 6" id="KW-0547">Nucleotide-binding</keyword>
<dbReference type="EMBL" id="JAPFFF010000571">
    <property type="protein sequence ID" value="KAK8833944.1"/>
    <property type="molecule type" value="Genomic_DNA"/>
</dbReference>
<sequence>MTTRFAQVLIGPAGSGKSTYIYRTAKYFETIKRIVHCVNLDPAADTLLYEPDIDIRNVINVQDVMKKMNYGPNGALIYCMEKITSRRSNWFDEAIGEHQYDYLLIDMPGQIELYSHMSILPELMKVLVSKNYNVLLIYMMDAQFASDPAKFLSASLVALSTMTMLEMPHINVLSKCDLLTEEQKKKLDIYTEMDCDVLADEVKHSENIQKLTDSICKIIDFFKLVQWKMLDSTNEDDMAQLEAEIDTIIQYYDNADFGDPEFQEYMEEPINMDAIPKWMFP</sequence>
<keyword evidence="5 6" id="KW-0342">GTP-binding</keyword>
<comment type="function">
    <text evidence="6">Small GTPase required for proper nuclear import of RNA polymerase II and III (RNAPII and RNAPIII). May act at an RNAP assembly step prior to nuclear import.</text>
</comment>
<comment type="caution">
    <text evidence="7">The sequence shown here is derived from an EMBL/GenBank/DDBJ whole genome shotgun (WGS) entry which is preliminary data.</text>
</comment>
<dbReference type="Proteomes" id="UP001470230">
    <property type="component" value="Unassembled WGS sequence"/>
</dbReference>
<dbReference type="CDD" id="cd17872">
    <property type="entry name" value="GPN3"/>
    <property type="match status" value="1"/>
</dbReference>
<dbReference type="PANTHER" id="PTHR21231:SF7">
    <property type="entry name" value="GPN-LOOP GTPASE 3"/>
    <property type="match status" value="1"/>
</dbReference>
<evidence type="ECO:0000313" key="7">
    <source>
        <dbReference type="EMBL" id="KAK8833944.1"/>
    </source>
</evidence>
<evidence type="ECO:0000256" key="3">
    <source>
        <dbReference type="ARBA" id="ARBA00022741"/>
    </source>
</evidence>
<name>A0ABR2GJ56_9EUKA</name>
<dbReference type="Pfam" id="PF03029">
    <property type="entry name" value="ATP_bind_1"/>
    <property type="match status" value="1"/>
</dbReference>
<reference evidence="7 9" key="1">
    <citation type="submission" date="2024-04" db="EMBL/GenBank/DDBJ databases">
        <title>Tritrichomonas musculus Genome.</title>
        <authorList>
            <person name="Alves-Ferreira E."/>
            <person name="Grigg M."/>
            <person name="Lorenzi H."/>
            <person name="Galac M."/>
        </authorList>
    </citation>
    <scope>NUCLEOTIDE SEQUENCE [LARGE SCALE GENOMIC DNA]</scope>
    <source>
        <strain evidence="7 9">EAF2021</strain>
    </source>
</reference>
<dbReference type="SUPFAM" id="SSF52540">
    <property type="entry name" value="P-loop containing nucleoside triphosphate hydrolases"/>
    <property type="match status" value="1"/>
</dbReference>
<evidence type="ECO:0000256" key="6">
    <source>
        <dbReference type="RuleBase" id="RU365059"/>
    </source>
</evidence>
<comment type="subunit">
    <text evidence="6">Binds to RNA polymerase II (RNAPII).</text>
</comment>
<organism evidence="7 9">
    <name type="scientific">Tritrichomonas musculus</name>
    <dbReference type="NCBI Taxonomy" id="1915356"/>
    <lineage>
        <taxon>Eukaryota</taxon>
        <taxon>Metamonada</taxon>
        <taxon>Parabasalia</taxon>
        <taxon>Tritrichomonadida</taxon>
        <taxon>Tritrichomonadidae</taxon>
        <taxon>Tritrichomonas</taxon>
    </lineage>
</organism>
<keyword evidence="4 6" id="KW-0378">Hydrolase</keyword>
<dbReference type="Gene3D" id="3.40.50.300">
    <property type="entry name" value="P-loop containing nucleotide triphosphate hydrolases"/>
    <property type="match status" value="1"/>
</dbReference>
<comment type="similarity">
    <text evidence="1 6">Belongs to the GPN-loop GTPase family.</text>
</comment>
<evidence type="ECO:0000313" key="9">
    <source>
        <dbReference type="Proteomes" id="UP001470230"/>
    </source>
</evidence>
<dbReference type="EMBL" id="JAPFFF010000027">
    <property type="protein sequence ID" value="KAK8848001.1"/>
    <property type="molecule type" value="Genomic_DNA"/>
</dbReference>
<keyword evidence="9" id="KW-1185">Reference proteome</keyword>
<evidence type="ECO:0000256" key="1">
    <source>
        <dbReference type="ARBA" id="ARBA00005290"/>
    </source>
</evidence>